<reference evidence="1" key="1">
    <citation type="journal article" date="2016" name="PLoS ONE">
        <title>A Deep Insight into the Sialome of Male and Female Aedes aegypti Mosquitoes.</title>
        <authorList>
            <person name="Ribeiro J.M."/>
            <person name="Martin-Martin I."/>
            <person name="Arca B."/>
            <person name="Calvo E."/>
        </authorList>
    </citation>
    <scope>NUCLEOTIDE SEQUENCE</scope>
    <source>
        <strain evidence="1">Liverpool</strain>
        <tissue evidence="1">Salivary glands</tissue>
    </source>
</reference>
<organism evidence="1">
    <name type="scientific">Aedes aegypti</name>
    <name type="common">Yellowfever mosquito</name>
    <name type="synonym">Culex aegypti</name>
    <dbReference type="NCBI Taxonomy" id="7159"/>
    <lineage>
        <taxon>Eukaryota</taxon>
        <taxon>Metazoa</taxon>
        <taxon>Ecdysozoa</taxon>
        <taxon>Arthropoda</taxon>
        <taxon>Hexapoda</taxon>
        <taxon>Insecta</taxon>
        <taxon>Pterygota</taxon>
        <taxon>Neoptera</taxon>
        <taxon>Endopterygota</taxon>
        <taxon>Diptera</taxon>
        <taxon>Nematocera</taxon>
        <taxon>Culicoidea</taxon>
        <taxon>Culicidae</taxon>
        <taxon>Culicinae</taxon>
        <taxon>Aedini</taxon>
        <taxon>Aedes</taxon>
        <taxon>Stegomyia</taxon>
    </lineage>
</organism>
<proteinExistence type="evidence at transcript level"/>
<dbReference type="EMBL" id="GDUN01000156">
    <property type="protein sequence ID" value="JAN95763.1"/>
    <property type="molecule type" value="mRNA"/>
</dbReference>
<dbReference type="AlphaFoldDB" id="A0A0P6IVE3"/>
<accession>A0A0P6IVE3</accession>
<name>A0A0P6IVE3_AEDAE</name>
<sequence>MAISSTYFAREDIRKNTWIHSNGELCNQTDHVLVDGWDSIDIRSPNIGSDHYLYFFFLALRPQLLLSLVFL</sequence>
<evidence type="ECO:0000313" key="1">
    <source>
        <dbReference type="EMBL" id="JAN95763.1"/>
    </source>
</evidence>
<protein>
    <submittedName>
        <fullName evidence="1">Uncharacterized protein</fullName>
    </submittedName>
</protein>